<dbReference type="Gene3D" id="3.40.140.10">
    <property type="entry name" value="Cytidine Deaminase, domain 2"/>
    <property type="match status" value="1"/>
</dbReference>
<dbReference type="PANTHER" id="PTHR30471:SF3">
    <property type="entry name" value="UPF0758 PROTEIN YEES-RELATED"/>
    <property type="match status" value="1"/>
</dbReference>
<proteinExistence type="inferred from homology"/>
<reference evidence="9 10" key="1">
    <citation type="submission" date="2016-10" db="EMBL/GenBank/DDBJ databases">
        <authorList>
            <person name="de Groot N.N."/>
        </authorList>
    </citation>
    <scope>NUCLEOTIDE SEQUENCE [LARGE SCALE GENOMIC DNA]</scope>
    <source>
        <strain evidence="9 10">DSM 20581</strain>
    </source>
</reference>
<dbReference type="InterPro" id="IPR010994">
    <property type="entry name" value="RuvA_2-like"/>
</dbReference>
<dbReference type="Pfam" id="PF20582">
    <property type="entry name" value="UPF0758_N"/>
    <property type="match status" value="1"/>
</dbReference>
<dbReference type="InterPro" id="IPR046778">
    <property type="entry name" value="UPF0758_N"/>
</dbReference>
<dbReference type="CDD" id="cd08071">
    <property type="entry name" value="MPN_DUF2466"/>
    <property type="match status" value="1"/>
</dbReference>
<dbReference type="InterPro" id="IPR037518">
    <property type="entry name" value="MPN"/>
</dbReference>
<evidence type="ECO:0000256" key="5">
    <source>
        <dbReference type="ARBA" id="ARBA00022833"/>
    </source>
</evidence>
<keyword evidence="4" id="KW-0378">Hydrolase</keyword>
<evidence type="ECO:0000256" key="7">
    <source>
        <dbReference type="RuleBase" id="RU003797"/>
    </source>
</evidence>
<evidence type="ECO:0000256" key="4">
    <source>
        <dbReference type="ARBA" id="ARBA00022801"/>
    </source>
</evidence>
<dbReference type="InterPro" id="IPR001405">
    <property type="entry name" value="UPF0758"/>
</dbReference>
<evidence type="ECO:0000256" key="2">
    <source>
        <dbReference type="ARBA" id="ARBA00022670"/>
    </source>
</evidence>
<evidence type="ECO:0000256" key="6">
    <source>
        <dbReference type="ARBA" id="ARBA00023049"/>
    </source>
</evidence>
<organism evidence="9 10">
    <name type="scientific">Desemzia incerta</name>
    <dbReference type="NCBI Taxonomy" id="82801"/>
    <lineage>
        <taxon>Bacteria</taxon>
        <taxon>Bacillati</taxon>
        <taxon>Bacillota</taxon>
        <taxon>Bacilli</taxon>
        <taxon>Lactobacillales</taxon>
        <taxon>Carnobacteriaceae</taxon>
        <taxon>Desemzia</taxon>
    </lineage>
</organism>
<dbReference type="STRING" id="82801.SAMN04488506_0581"/>
<dbReference type="SUPFAM" id="SSF47781">
    <property type="entry name" value="RuvA domain 2-like"/>
    <property type="match status" value="1"/>
</dbReference>
<dbReference type="EMBL" id="FOXW01000002">
    <property type="protein sequence ID" value="SFQ10796.1"/>
    <property type="molecule type" value="Genomic_DNA"/>
</dbReference>
<dbReference type="AlphaFoldDB" id="A0A1I5VUX8"/>
<dbReference type="NCBIfam" id="NF000642">
    <property type="entry name" value="PRK00024.1"/>
    <property type="match status" value="1"/>
</dbReference>
<dbReference type="GO" id="GO:0006508">
    <property type="term" value="P:proteolysis"/>
    <property type="evidence" value="ECO:0007669"/>
    <property type="project" value="UniProtKB-KW"/>
</dbReference>
<dbReference type="GO" id="GO:0008237">
    <property type="term" value="F:metallopeptidase activity"/>
    <property type="evidence" value="ECO:0007669"/>
    <property type="project" value="UniProtKB-KW"/>
</dbReference>
<dbReference type="InterPro" id="IPR020891">
    <property type="entry name" value="UPF0758_CS"/>
</dbReference>
<gene>
    <name evidence="9" type="ORF">SAMN04488506_0581</name>
</gene>
<feature type="domain" description="MPN" evidence="8">
    <location>
        <begin position="108"/>
        <end position="230"/>
    </location>
</feature>
<dbReference type="GO" id="GO:0046872">
    <property type="term" value="F:metal ion binding"/>
    <property type="evidence" value="ECO:0007669"/>
    <property type="project" value="UniProtKB-KW"/>
</dbReference>
<dbReference type="PANTHER" id="PTHR30471">
    <property type="entry name" value="DNA REPAIR PROTEIN RADC"/>
    <property type="match status" value="1"/>
</dbReference>
<dbReference type="NCBIfam" id="TIGR00608">
    <property type="entry name" value="radc"/>
    <property type="match status" value="1"/>
</dbReference>
<dbReference type="Pfam" id="PF04002">
    <property type="entry name" value="RadC"/>
    <property type="match status" value="1"/>
</dbReference>
<keyword evidence="3" id="KW-0479">Metal-binding</keyword>
<protein>
    <submittedName>
        <fullName evidence="9">DNA repair protein RadC</fullName>
    </submittedName>
</protein>
<dbReference type="PROSITE" id="PS50249">
    <property type="entry name" value="MPN"/>
    <property type="match status" value="1"/>
</dbReference>
<evidence type="ECO:0000256" key="3">
    <source>
        <dbReference type="ARBA" id="ARBA00022723"/>
    </source>
</evidence>
<sequence>MLLNQTNLLAEMPVQSRPRERLEQYGEKALSNHELLAILLRTGVKGTNVVSVALNILNTFDDLYYLKHVSLEELIMISGVGKTKAIELKAAIELGIRIAQAPQIKTGQITSSRQIGEMMSAEMGDLQQEHVIVLFLNTKNEIIKKETIFKGGLSSSVAHPREIFKGAVRYSAAKIVVVHNHPSGCPNPSEADIVFTKRVAECGDLMGVELLDHIIVGQNDYASLKELGIF</sequence>
<evidence type="ECO:0000259" key="8">
    <source>
        <dbReference type="PROSITE" id="PS50249"/>
    </source>
</evidence>
<keyword evidence="2" id="KW-0645">Protease</keyword>
<comment type="similarity">
    <text evidence="1 7">Belongs to the UPF0758 family.</text>
</comment>
<keyword evidence="5" id="KW-0862">Zinc</keyword>
<keyword evidence="6" id="KW-0482">Metalloprotease</keyword>
<name>A0A1I5VUX8_9LACT</name>
<evidence type="ECO:0000313" key="9">
    <source>
        <dbReference type="EMBL" id="SFQ10796.1"/>
    </source>
</evidence>
<dbReference type="Proteomes" id="UP000199136">
    <property type="component" value="Unassembled WGS sequence"/>
</dbReference>
<evidence type="ECO:0000313" key="10">
    <source>
        <dbReference type="Proteomes" id="UP000199136"/>
    </source>
</evidence>
<dbReference type="PROSITE" id="PS01302">
    <property type="entry name" value="UPF0758"/>
    <property type="match status" value="1"/>
</dbReference>
<evidence type="ECO:0000256" key="1">
    <source>
        <dbReference type="ARBA" id="ARBA00010243"/>
    </source>
</evidence>
<accession>A0A1I5VUX8</accession>
<dbReference type="InterPro" id="IPR025657">
    <property type="entry name" value="RadC_JAB"/>
</dbReference>
<keyword evidence="10" id="KW-1185">Reference proteome</keyword>